<keyword evidence="1" id="KW-0614">Plasmid</keyword>
<accession>I0FFJ1</accession>
<dbReference type="Proteomes" id="UP000005212">
    <property type="component" value="Plasmid unnamed39"/>
</dbReference>
<evidence type="ECO:0000313" key="2">
    <source>
        <dbReference type="Proteomes" id="UP000005212"/>
    </source>
</evidence>
<dbReference type="AlphaFoldDB" id="I0FFJ1"/>
<evidence type="ECO:0000313" key="1">
    <source>
        <dbReference type="EMBL" id="AFI32247.1"/>
    </source>
</evidence>
<organism evidence="1 2">
    <name type="scientific">Borrelia crocidurae (strain Achema)</name>
    <dbReference type="NCBI Taxonomy" id="1155096"/>
    <lineage>
        <taxon>Bacteria</taxon>
        <taxon>Pseudomonadati</taxon>
        <taxon>Spirochaetota</taxon>
        <taxon>Spirochaetia</taxon>
        <taxon>Spirochaetales</taxon>
        <taxon>Borreliaceae</taxon>
        <taxon>Borrelia</taxon>
    </lineage>
</organism>
<protein>
    <submittedName>
        <fullName evidence="1">Uncharacterized protein</fullName>
    </submittedName>
</protein>
<name>I0FFJ1_BORCA</name>
<geneLocation type="plasmid" evidence="2">
    <name>unnamed39</name>
</geneLocation>
<dbReference type="EMBL" id="CP003465">
    <property type="protein sequence ID" value="AFI32247.1"/>
    <property type="molecule type" value="Genomic_DNA"/>
</dbReference>
<sequence>MWHLDTIHKDYKEIFFGNLERNVVKELKPEVALQSEDELGNEVKEQTEEQVIQLEQAQAKTVRVKVFKSLSR</sequence>
<dbReference type="RefSeq" id="WP_014696803.1">
    <property type="nucleotide sequence ID" value="NC_017822.1"/>
</dbReference>
<dbReference type="HOGENOM" id="CLU_2767655_0_0_12"/>
<dbReference type="KEGG" id="bcw:Q7M_1421"/>
<reference evidence="2" key="2">
    <citation type="submission" date="2012-03" db="EMBL/GenBank/DDBJ databases">
        <title>Complete genome sequence of Borrelia crocidurae.</title>
        <authorList>
            <person name="Elbir H."/>
            <person name="Gimenez G."/>
            <person name="Robert C."/>
            <person name="Raoult D."/>
            <person name="Drancourt M."/>
        </authorList>
    </citation>
    <scope>NUCLEOTIDE SEQUENCE [LARGE SCALE GENOMIC DNA]</scope>
    <source>
        <strain evidence="2">Achema</strain>
        <plasmid evidence="2">unnamed39</plasmid>
    </source>
</reference>
<reference evidence="1 2" key="1">
    <citation type="journal article" date="2012" name="J. Bacteriol.">
        <title>Complete Genome Sequence of Borrelia crocidurae.</title>
        <authorList>
            <person name="Elbir H."/>
            <person name="Gimenez G."/>
            <person name="Robert C."/>
            <person name="Bergstrom S."/>
            <person name="Cutler S."/>
            <person name="Raoult D."/>
            <person name="Drancourt M."/>
        </authorList>
    </citation>
    <scope>NUCLEOTIDE SEQUENCE [LARGE SCALE GENOMIC DNA]</scope>
    <source>
        <strain evidence="1 2">Achema</strain>
        <plasmid evidence="2">unnamed39</plasmid>
    </source>
</reference>
<gene>
    <name evidence="1" type="ordered locus">Q7M_1421</name>
</gene>
<proteinExistence type="predicted"/>
<dbReference type="PATRIC" id="fig|1155096.3.peg.1474"/>